<comment type="caution">
    <text evidence="1">The sequence shown here is derived from an EMBL/GenBank/DDBJ whole genome shotgun (WGS) entry which is preliminary data.</text>
</comment>
<dbReference type="Proteomes" id="UP001197609">
    <property type="component" value="Unassembled WGS sequence"/>
</dbReference>
<name>A0AAJ1AGL9_9BACT</name>
<evidence type="ECO:0000313" key="2">
    <source>
        <dbReference type="Proteomes" id="UP001197609"/>
    </source>
</evidence>
<dbReference type="AlphaFoldDB" id="A0AAJ1AGL9"/>
<gene>
    <name evidence="1" type="ORF">K8G79_03020</name>
</gene>
<accession>A0AAJ1AGL9</accession>
<proteinExistence type="predicted"/>
<organism evidence="1 2">
    <name type="scientific">Candidatus Methylomirabilis tolerans</name>
    <dbReference type="NCBI Taxonomy" id="3123416"/>
    <lineage>
        <taxon>Bacteria</taxon>
        <taxon>Candidatus Methylomirabilota</taxon>
        <taxon>Candidatus Methylomirabilia</taxon>
        <taxon>Candidatus Methylomirabilales</taxon>
        <taxon>Candidatus Methylomirabilaceae</taxon>
        <taxon>Candidatus Methylomirabilis</taxon>
    </lineage>
</organism>
<protein>
    <submittedName>
        <fullName evidence="1">Uncharacterized protein</fullName>
    </submittedName>
</protein>
<dbReference type="EMBL" id="JAIOIU010000033">
    <property type="protein sequence ID" value="MBZ0159108.1"/>
    <property type="molecule type" value="Genomic_DNA"/>
</dbReference>
<evidence type="ECO:0000313" key="1">
    <source>
        <dbReference type="EMBL" id="MBZ0159108.1"/>
    </source>
</evidence>
<reference evidence="1 2" key="1">
    <citation type="journal article" date="2021" name="bioRxiv">
        <title>Unraveling nitrogen, sulfur and carbon metabolic pathways and microbial community transcriptional responses to substrate deprivation and toxicity stresses in a bioreactor mimicking anoxic brackish coastal sediment conditions.</title>
        <authorList>
            <person name="Martins P.D."/>
            <person name="Echeveste M.J."/>
            <person name="Arshad A."/>
            <person name="Kurth J."/>
            <person name="Ouboter H."/>
            <person name="Jetten M.S.M."/>
            <person name="Welte C.U."/>
        </authorList>
    </citation>
    <scope>NUCLEOTIDE SEQUENCE [LARGE SCALE GENOMIC DNA]</scope>
    <source>
        <strain evidence="1">MAG_38</strain>
    </source>
</reference>
<sequence length="102" mass="11424">MDTDTGTPKVPSQDERRVLALRELILSAFQDKFGHAVIIGVNIKPSLLFSSIATVMVSEYVSDMDKLAEHMEWEITEDLGCPMAIFVKQPIRHRIAGLLKGR</sequence>